<dbReference type="AlphaFoldDB" id="A0A0F9C736"/>
<dbReference type="SUPFAM" id="SSF53448">
    <property type="entry name" value="Nucleotide-diphospho-sugar transferases"/>
    <property type="match status" value="1"/>
</dbReference>
<gene>
    <name evidence="1" type="ORF">LCGC14_2438600</name>
</gene>
<dbReference type="EMBL" id="LAZR01037470">
    <property type="protein sequence ID" value="KKL22122.1"/>
    <property type="molecule type" value="Genomic_DNA"/>
</dbReference>
<dbReference type="Gene3D" id="3.90.550.10">
    <property type="entry name" value="Spore Coat Polysaccharide Biosynthesis Protein SpsA, Chain A"/>
    <property type="match status" value="1"/>
</dbReference>
<evidence type="ECO:0008006" key="2">
    <source>
        <dbReference type="Google" id="ProtNLM"/>
    </source>
</evidence>
<sequence>MRIICVKWGDKYGPEWVYALRNMVQRHLTIEHEFVCITDSPIDDVDCVPCADGLPTWWAKIAMFEPDKFPGHNLYLDLDVVITDNIDGLVNYFHDHLRKCIETGTHSKVLARDDFSYSLVNPKQGLGADMQRYLGGVGTVNSSVMLWRDNAGRDVWDKFKPEKMQEVHGDQNWVTQALWPDRLELLPNKWVCSYKYHVIRGEKVAPVIVFHGNPKVTDLSQRDPLRLAWAS</sequence>
<evidence type="ECO:0000313" key="1">
    <source>
        <dbReference type="EMBL" id="KKL22122.1"/>
    </source>
</evidence>
<dbReference type="InterPro" id="IPR029044">
    <property type="entry name" value="Nucleotide-diphossugar_trans"/>
</dbReference>
<accession>A0A0F9C736</accession>
<organism evidence="1">
    <name type="scientific">marine sediment metagenome</name>
    <dbReference type="NCBI Taxonomy" id="412755"/>
    <lineage>
        <taxon>unclassified sequences</taxon>
        <taxon>metagenomes</taxon>
        <taxon>ecological metagenomes</taxon>
    </lineage>
</organism>
<reference evidence="1" key="1">
    <citation type="journal article" date="2015" name="Nature">
        <title>Complex archaea that bridge the gap between prokaryotes and eukaryotes.</title>
        <authorList>
            <person name="Spang A."/>
            <person name="Saw J.H."/>
            <person name="Jorgensen S.L."/>
            <person name="Zaremba-Niedzwiedzka K."/>
            <person name="Martijn J."/>
            <person name="Lind A.E."/>
            <person name="van Eijk R."/>
            <person name="Schleper C."/>
            <person name="Guy L."/>
            <person name="Ettema T.J."/>
        </authorList>
    </citation>
    <scope>NUCLEOTIDE SEQUENCE</scope>
</reference>
<proteinExistence type="predicted"/>
<name>A0A0F9C736_9ZZZZ</name>
<comment type="caution">
    <text evidence="1">The sequence shown here is derived from an EMBL/GenBank/DDBJ whole genome shotgun (WGS) entry which is preliminary data.</text>
</comment>
<protein>
    <recommendedName>
        <fullName evidence="2">Glycosyltransferase</fullName>
    </recommendedName>
</protein>